<dbReference type="PANTHER" id="PTHR11669">
    <property type="entry name" value="REPLICATION FACTOR C / DNA POLYMERASE III GAMMA-TAU SUBUNIT"/>
    <property type="match status" value="1"/>
</dbReference>
<dbReference type="GO" id="GO:0003689">
    <property type="term" value="F:DNA clamp loader activity"/>
    <property type="evidence" value="ECO:0007669"/>
    <property type="project" value="TreeGrafter"/>
</dbReference>
<evidence type="ECO:0000313" key="4">
    <source>
        <dbReference type="EMBL" id="OGY11319.1"/>
    </source>
</evidence>
<evidence type="ECO:0000256" key="3">
    <source>
        <dbReference type="ARBA" id="ARBA00022840"/>
    </source>
</evidence>
<organism evidence="4 5">
    <name type="scientific">Candidatus Blackburnbacteria bacterium RIFCSPHIGHO2_02_FULL_44_20</name>
    <dbReference type="NCBI Taxonomy" id="1797516"/>
    <lineage>
        <taxon>Bacteria</taxon>
        <taxon>Candidatus Blackburniibacteriota</taxon>
    </lineage>
</organism>
<evidence type="ECO:0000256" key="1">
    <source>
        <dbReference type="ARBA" id="ARBA00022705"/>
    </source>
</evidence>
<dbReference type="SUPFAM" id="SSF52540">
    <property type="entry name" value="P-loop containing nucleoside triphosphate hydrolases"/>
    <property type="match status" value="1"/>
</dbReference>
<dbReference type="STRING" id="1797516.A3D26_02330"/>
<dbReference type="Gene3D" id="3.40.50.300">
    <property type="entry name" value="P-loop containing nucleotide triphosphate hydrolases"/>
    <property type="match status" value="1"/>
</dbReference>
<dbReference type="Pfam" id="PF13177">
    <property type="entry name" value="DNA_pol3_delta2"/>
    <property type="match status" value="1"/>
</dbReference>
<evidence type="ECO:0000313" key="5">
    <source>
        <dbReference type="Proteomes" id="UP000178319"/>
    </source>
</evidence>
<evidence type="ECO:0000256" key="2">
    <source>
        <dbReference type="ARBA" id="ARBA00022741"/>
    </source>
</evidence>
<dbReference type="InterPro" id="IPR050238">
    <property type="entry name" value="DNA_Rep/Repair_Clamp_Loader"/>
</dbReference>
<dbReference type="InterPro" id="IPR027417">
    <property type="entry name" value="P-loop_NTPase"/>
</dbReference>
<accession>A0A1G1V7A3</accession>
<dbReference type="GO" id="GO:0006261">
    <property type="term" value="P:DNA-templated DNA replication"/>
    <property type="evidence" value="ECO:0007669"/>
    <property type="project" value="TreeGrafter"/>
</dbReference>
<gene>
    <name evidence="4" type="ORF">A3D26_02330</name>
</gene>
<keyword evidence="3" id="KW-0067">ATP-binding</keyword>
<protein>
    <recommendedName>
        <fullName evidence="6">DNA polymerase III subunit delta</fullName>
    </recommendedName>
</protein>
<sequence>MHAFLIVGKTQKDRNEKTKELLTQYGQTENTVLEPGNLTHTIKSIRDLAKSLNLKSPKFRAIVVNEAERLSPDAGNAFLKTLEEPPKDTIIILTAPNQDSVLETIASRCMIINLGATELNLDREEKEKHEELLEKLIKGSVGERFRFAETIEDREKALLFITGQIYATRKALLDRINESQVTSHESLLALIECLIQTKTDLEQNINVKLTLTDLMLNYR</sequence>
<dbReference type="PANTHER" id="PTHR11669:SF20">
    <property type="entry name" value="REPLICATION FACTOR C SUBUNIT 4"/>
    <property type="match status" value="1"/>
</dbReference>
<dbReference type="GO" id="GO:0005524">
    <property type="term" value="F:ATP binding"/>
    <property type="evidence" value="ECO:0007669"/>
    <property type="project" value="UniProtKB-KW"/>
</dbReference>
<dbReference type="GO" id="GO:0006281">
    <property type="term" value="P:DNA repair"/>
    <property type="evidence" value="ECO:0007669"/>
    <property type="project" value="TreeGrafter"/>
</dbReference>
<keyword evidence="2" id="KW-0547">Nucleotide-binding</keyword>
<reference evidence="4 5" key="1">
    <citation type="journal article" date="2016" name="Nat. Commun.">
        <title>Thousands of microbial genomes shed light on interconnected biogeochemical processes in an aquifer system.</title>
        <authorList>
            <person name="Anantharaman K."/>
            <person name="Brown C.T."/>
            <person name="Hug L.A."/>
            <person name="Sharon I."/>
            <person name="Castelle C.J."/>
            <person name="Probst A.J."/>
            <person name="Thomas B.C."/>
            <person name="Singh A."/>
            <person name="Wilkins M.J."/>
            <person name="Karaoz U."/>
            <person name="Brodie E.L."/>
            <person name="Williams K.H."/>
            <person name="Hubbard S.S."/>
            <person name="Banfield J.F."/>
        </authorList>
    </citation>
    <scope>NUCLEOTIDE SEQUENCE [LARGE SCALE GENOMIC DNA]</scope>
</reference>
<proteinExistence type="predicted"/>
<evidence type="ECO:0008006" key="6">
    <source>
        <dbReference type="Google" id="ProtNLM"/>
    </source>
</evidence>
<dbReference type="AlphaFoldDB" id="A0A1G1V7A3"/>
<comment type="caution">
    <text evidence="4">The sequence shown here is derived from an EMBL/GenBank/DDBJ whole genome shotgun (WGS) entry which is preliminary data.</text>
</comment>
<dbReference type="EMBL" id="MHBZ01000019">
    <property type="protein sequence ID" value="OGY11319.1"/>
    <property type="molecule type" value="Genomic_DNA"/>
</dbReference>
<name>A0A1G1V7A3_9BACT</name>
<keyword evidence="1" id="KW-0235">DNA replication</keyword>
<dbReference type="Proteomes" id="UP000178319">
    <property type="component" value="Unassembled WGS sequence"/>
</dbReference>